<proteinExistence type="predicted"/>
<evidence type="ECO:0000313" key="2">
    <source>
        <dbReference type="Proteomes" id="UP000664731"/>
    </source>
</evidence>
<keyword evidence="2" id="KW-1185">Reference proteome</keyword>
<name>A0A939H1X8_9BURK</name>
<dbReference type="Proteomes" id="UP000664731">
    <property type="component" value="Unassembled WGS sequence"/>
</dbReference>
<dbReference type="AlphaFoldDB" id="A0A939H1X8"/>
<reference evidence="1" key="1">
    <citation type="submission" date="2021-03" db="EMBL/GenBank/DDBJ databases">
        <title>Comamonas denitrificans.</title>
        <authorList>
            <person name="Finster K."/>
        </authorList>
    </citation>
    <scope>NUCLEOTIDE SEQUENCE</scope>
    <source>
        <strain evidence="1">MM2021_4</strain>
    </source>
</reference>
<comment type="caution">
    <text evidence="1">The sequence shown here is derived from an EMBL/GenBank/DDBJ whole genome shotgun (WGS) entry which is preliminary data.</text>
</comment>
<dbReference type="RefSeq" id="WP_207575530.1">
    <property type="nucleotide sequence ID" value="NZ_JAFNME010000019.1"/>
</dbReference>
<organism evidence="1 2">
    <name type="scientific">Comamonas denitrificans</name>
    <dbReference type="NCBI Taxonomy" id="117506"/>
    <lineage>
        <taxon>Bacteria</taxon>
        <taxon>Pseudomonadati</taxon>
        <taxon>Pseudomonadota</taxon>
        <taxon>Betaproteobacteria</taxon>
        <taxon>Burkholderiales</taxon>
        <taxon>Comamonadaceae</taxon>
        <taxon>Comamonas</taxon>
    </lineage>
</organism>
<accession>A0A939H1X8</accession>
<sequence length="103" mass="11162">MSNQIEIPPSFSQLFRSPAGRLTAPATTVLERYELCEDLACALVEQAQSIYHRGHSDEEAVLLGLHSAIGSPAAGLSPAEGQWVILRLAELLQWRAPQLPAEA</sequence>
<dbReference type="EMBL" id="JAFNME010000019">
    <property type="protein sequence ID" value="MBO1250091.1"/>
    <property type="molecule type" value="Genomic_DNA"/>
</dbReference>
<protein>
    <recommendedName>
        <fullName evidence="3">ATPase with chaperone activity</fullName>
    </recommendedName>
</protein>
<evidence type="ECO:0008006" key="3">
    <source>
        <dbReference type="Google" id="ProtNLM"/>
    </source>
</evidence>
<gene>
    <name evidence="1" type="ORF">J1777_09690</name>
</gene>
<evidence type="ECO:0000313" key="1">
    <source>
        <dbReference type="EMBL" id="MBO1250091.1"/>
    </source>
</evidence>